<dbReference type="InterPro" id="IPR003776">
    <property type="entry name" value="YcaO-like_dom"/>
</dbReference>
<dbReference type="Pfam" id="PF02624">
    <property type="entry name" value="YcaO"/>
    <property type="match status" value="1"/>
</dbReference>
<dbReference type="PANTHER" id="PTHR37809:SF1">
    <property type="entry name" value="RIBOSOMAL PROTEIN S12 METHYLTHIOTRANSFERASE ACCESSORY FACTOR YCAO"/>
    <property type="match status" value="1"/>
</dbReference>
<accession>A0ABP6SR35</accession>
<dbReference type="Proteomes" id="UP001501676">
    <property type="component" value="Unassembled WGS sequence"/>
</dbReference>
<feature type="domain" description="YcaO" evidence="1">
    <location>
        <begin position="253"/>
        <end position="635"/>
    </location>
</feature>
<dbReference type="RefSeq" id="WP_376980812.1">
    <property type="nucleotide sequence ID" value="NZ_BAAAYN010000004.1"/>
</dbReference>
<reference evidence="3" key="1">
    <citation type="journal article" date="2019" name="Int. J. Syst. Evol. Microbiol.">
        <title>The Global Catalogue of Microorganisms (GCM) 10K type strain sequencing project: providing services to taxonomists for standard genome sequencing and annotation.</title>
        <authorList>
            <consortium name="The Broad Institute Genomics Platform"/>
            <consortium name="The Broad Institute Genome Sequencing Center for Infectious Disease"/>
            <person name="Wu L."/>
            <person name="Ma J."/>
        </authorList>
    </citation>
    <scope>NUCLEOTIDE SEQUENCE [LARGE SCALE GENOMIC DNA]</scope>
    <source>
        <strain evidence="3">JCM 9458</strain>
    </source>
</reference>
<dbReference type="EMBL" id="BAAAYN010000004">
    <property type="protein sequence ID" value="GAA3383170.1"/>
    <property type="molecule type" value="Genomic_DNA"/>
</dbReference>
<evidence type="ECO:0000259" key="1">
    <source>
        <dbReference type="PROSITE" id="PS51664"/>
    </source>
</evidence>
<dbReference type="PANTHER" id="PTHR37809">
    <property type="entry name" value="RIBOSOMAL PROTEIN S12 METHYLTHIOTRANSFERASE ACCESSORY FACTOR YCAO"/>
    <property type="match status" value="1"/>
</dbReference>
<dbReference type="Gene3D" id="3.30.40.250">
    <property type="match status" value="1"/>
</dbReference>
<organism evidence="2 3">
    <name type="scientific">Cryptosporangium minutisporangium</name>
    <dbReference type="NCBI Taxonomy" id="113569"/>
    <lineage>
        <taxon>Bacteria</taxon>
        <taxon>Bacillati</taxon>
        <taxon>Actinomycetota</taxon>
        <taxon>Actinomycetes</taxon>
        <taxon>Cryptosporangiales</taxon>
        <taxon>Cryptosporangiaceae</taxon>
        <taxon>Cryptosporangium</taxon>
    </lineage>
</organism>
<comment type="caution">
    <text evidence="2">The sequence shown here is derived from an EMBL/GenBank/DDBJ whole genome shotgun (WGS) entry which is preliminary data.</text>
</comment>
<sequence>MTVLAERVSRDESPLAATAVELRHALLDRYDGTEPGLPRPDVVALGAADVLARPEPARGSANVHLTASAVLIGPWGANGGPPRACGHCLGARWQRLRSRSERDALETGDATCGGVGWPLLSEYLTDAVWHLYRAVMTGGRADSALAQVSCLEFATLRTRTYPLLADPLCPTCPRPAGPPVEPGLRRRLKPAPDVYRLTSVDDYALPTTALVNPVCGALCAGTVLNLTSPTTAPVTGSVFVRSYAGLVDVTWSGQANSVAASRGLATLEGLERYAGTHRRRAPEPILDSYRALGDTALDPADCGLYAPETYRDDPTTTVFSADRRIPWVRGYSLRDDRPILVPRRLCHYSAGAVGDNFVFTTSSGCAVGSCLEEAILFGLLELIERDAFLLGWYGGARLAEIDLASSASPTLRAMVDRAELRGYDVRAFDNRVDLAVPVVTGLAVRRDGGPGTLSFAAAASLDPETAVESALAEVLTYIPQMPRQVAQRWAELEAMAEDYGNVRQLVDHSGLFGLPRMRKQAQRYLDRREPMPMHELYPAGSGTGFDLLADLRHCQAELTRAGFDVIVVDQTTPEQEWMGLHSVCMIVPGLLPIDFGWSRQRALRMPRLRTAFRRAGWRAGDLTEEEIHRVPHPFP</sequence>
<gene>
    <name evidence="2" type="ORF">GCM10020369_08030</name>
</gene>
<proteinExistence type="predicted"/>
<dbReference type="InterPro" id="IPR027624">
    <property type="entry name" value="TOMM_cyclo_SagD"/>
</dbReference>
<name>A0ABP6SR35_9ACTN</name>
<evidence type="ECO:0000313" key="2">
    <source>
        <dbReference type="EMBL" id="GAA3383170.1"/>
    </source>
</evidence>
<evidence type="ECO:0000313" key="3">
    <source>
        <dbReference type="Proteomes" id="UP001501676"/>
    </source>
</evidence>
<keyword evidence="3" id="KW-1185">Reference proteome</keyword>
<dbReference type="Gene3D" id="3.30.1330.230">
    <property type="match status" value="1"/>
</dbReference>
<dbReference type="InterPro" id="IPR022291">
    <property type="entry name" value="Bacteriocin_synth_cyclodeHase"/>
</dbReference>
<protein>
    <recommendedName>
        <fullName evidence="1">YcaO domain-containing protein</fullName>
    </recommendedName>
</protein>
<dbReference type="Gene3D" id="3.30.160.660">
    <property type="match status" value="1"/>
</dbReference>
<dbReference type="PROSITE" id="PS51664">
    <property type="entry name" value="YCAO"/>
    <property type="match status" value="1"/>
</dbReference>
<dbReference type="NCBIfam" id="TIGR03604">
    <property type="entry name" value="TOMM_cyclo_SagD"/>
    <property type="match status" value="1"/>
</dbReference>
<dbReference type="NCBIfam" id="TIGR03882">
    <property type="entry name" value="cyclo_dehyd_2"/>
    <property type="match status" value="1"/>
</dbReference>